<proteinExistence type="predicted"/>
<dbReference type="AlphaFoldDB" id="A0A839IK36"/>
<keyword evidence="2" id="KW-1185">Reference proteome</keyword>
<evidence type="ECO:0000313" key="1">
    <source>
        <dbReference type="EMBL" id="MBB1485084.1"/>
    </source>
</evidence>
<name>A0A839IK36_9GAMM</name>
<reference evidence="1 2" key="1">
    <citation type="submission" date="2020-08" db="EMBL/GenBank/DDBJ databases">
        <title>Oceanospirillum sp. nov. isolated from marine sediment.</title>
        <authorList>
            <person name="Ji X."/>
        </authorList>
    </citation>
    <scope>NUCLEOTIDE SEQUENCE [LARGE SCALE GENOMIC DNA]</scope>
    <source>
        <strain evidence="1 2">D5</strain>
    </source>
</reference>
<accession>A0A839IK36</accession>
<evidence type="ECO:0000313" key="2">
    <source>
        <dbReference type="Proteomes" id="UP000565262"/>
    </source>
</evidence>
<dbReference type="InterPro" id="IPR018883">
    <property type="entry name" value="Delta_CA"/>
</dbReference>
<dbReference type="Pfam" id="PF10563">
    <property type="entry name" value="CA_like"/>
    <property type="match status" value="1"/>
</dbReference>
<protein>
    <submittedName>
        <fullName evidence="1">Uncharacterized protein</fullName>
    </submittedName>
</protein>
<organism evidence="1 2">
    <name type="scientific">Oceanospirillum sediminis</name>
    <dbReference type="NCBI Taxonomy" id="2760088"/>
    <lineage>
        <taxon>Bacteria</taxon>
        <taxon>Pseudomonadati</taxon>
        <taxon>Pseudomonadota</taxon>
        <taxon>Gammaproteobacteria</taxon>
        <taxon>Oceanospirillales</taxon>
        <taxon>Oceanospirillaceae</taxon>
        <taxon>Oceanospirillum</taxon>
    </lineage>
</organism>
<dbReference type="Proteomes" id="UP000565262">
    <property type="component" value="Unassembled WGS sequence"/>
</dbReference>
<dbReference type="EMBL" id="JACJFM010000001">
    <property type="protein sequence ID" value="MBB1485084.1"/>
    <property type="molecule type" value="Genomic_DNA"/>
</dbReference>
<sequence length="41" mass="4334">MDSCLNQNVINNPQLRVEAQVHVVVNDDQATGIPDSAGTAV</sequence>
<gene>
    <name evidence="1" type="ORF">H4O21_00435</name>
</gene>
<comment type="caution">
    <text evidence="1">The sequence shown here is derived from an EMBL/GenBank/DDBJ whole genome shotgun (WGS) entry which is preliminary data.</text>
</comment>